<proteinExistence type="predicted"/>
<dbReference type="Pfam" id="PF13840">
    <property type="entry name" value="ACT_7"/>
    <property type="match status" value="1"/>
</dbReference>
<feature type="domain" description="CASTOR ACT" evidence="1">
    <location>
        <begin position="53"/>
        <end position="113"/>
    </location>
</feature>
<dbReference type="SUPFAM" id="SSF55021">
    <property type="entry name" value="ACT-like"/>
    <property type="match status" value="2"/>
</dbReference>
<dbReference type="EMBL" id="QLYR01000006">
    <property type="protein sequence ID" value="RAQ28294.1"/>
    <property type="molecule type" value="Genomic_DNA"/>
</dbReference>
<sequence>MNIQILPQRFSVCRLAPDAVLPQGNFYFTARTNDECSLVLPTADVPPSVTDREDGWRAFRVAGVLDFSLVGVLAKLSGVLAAAQVSIFAVSTYNTDYLFVREQCLAAALSALRQAGYRLEEAPTDLGGGKSKK</sequence>
<evidence type="ECO:0000259" key="1">
    <source>
        <dbReference type="Pfam" id="PF13840"/>
    </source>
</evidence>
<gene>
    <name evidence="2" type="ORF">DPQ25_09840</name>
</gene>
<dbReference type="AlphaFoldDB" id="A0A328UAK9"/>
<dbReference type="InterPro" id="IPR051719">
    <property type="entry name" value="CASTOR_mTORC1"/>
</dbReference>
<accession>A0A328UAK9</accession>
<dbReference type="InterPro" id="IPR045865">
    <property type="entry name" value="ACT-like_dom_sf"/>
</dbReference>
<dbReference type="InterPro" id="IPR027795">
    <property type="entry name" value="CASTOR_ACT_dom"/>
</dbReference>
<organism evidence="2 3">
    <name type="scientific">Hydrogeniiclostridium mannosilyticum</name>
    <dbReference type="NCBI Taxonomy" id="2764322"/>
    <lineage>
        <taxon>Bacteria</taxon>
        <taxon>Bacillati</taxon>
        <taxon>Bacillota</taxon>
        <taxon>Clostridia</taxon>
        <taxon>Eubacteriales</taxon>
        <taxon>Acutalibacteraceae</taxon>
        <taxon>Hydrogeniiclostridium</taxon>
    </lineage>
</organism>
<dbReference type="Gene3D" id="3.30.2130.10">
    <property type="entry name" value="VC0802-like"/>
    <property type="match status" value="1"/>
</dbReference>
<evidence type="ECO:0000313" key="2">
    <source>
        <dbReference type="EMBL" id="RAQ28294.1"/>
    </source>
</evidence>
<comment type="caution">
    <text evidence="2">The sequence shown here is derived from an EMBL/GenBank/DDBJ whole genome shotgun (WGS) entry which is preliminary data.</text>
</comment>
<reference evidence="2 3" key="1">
    <citation type="submission" date="2018-06" db="EMBL/GenBank/DDBJ databases">
        <title>Noncontiguous genome sequence of Ruminococcaceae bacterium ASD2818.</title>
        <authorList>
            <person name="Chaplin A.V."/>
            <person name="Sokolova S.R."/>
            <person name="Kochetkova T.O."/>
            <person name="Goltsov A.Y."/>
            <person name="Trofimov D.Y."/>
            <person name="Efimov B.A."/>
        </authorList>
    </citation>
    <scope>NUCLEOTIDE SEQUENCE [LARGE SCALE GENOMIC DNA]</scope>
    <source>
        <strain evidence="2 3">ASD2818</strain>
    </source>
</reference>
<protein>
    <submittedName>
        <fullName evidence="2">ACT domain-containing protein</fullName>
    </submittedName>
</protein>
<dbReference type="Proteomes" id="UP000249377">
    <property type="component" value="Unassembled WGS sequence"/>
</dbReference>
<dbReference type="InterPro" id="IPR016540">
    <property type="entry name" value="UCP008459"/>
</dbReference>
<evidence type="ECO:0000313" key="3">
    <source>
        <dbReference type="Proteomes" id="UP000249377"/>
    </source>
</evidence>
<dbReference type="PIRSF" id="PIRSF008459">
    <property type="entry name" value="UCP008459"/>
    <property type="match status" value="1"/>
</dbReference>
<dbReference type="PANTHER" id="PTHR31131:SF6">
    <property type="entry name" value="CASTOR ACT DOMAIN-CONTAINING PROTEIN"/>
    <property type="match status" value="1"/>
</dbReference>
<dbReference type="RefSeq" id="WP_112333006.1">
    <property type="nucleotide sequence ID" value="NZ_JADPHD010000006.1"/>
</dbReference>
<keyword evidence="3" id="KW-1185">Reference proteome</keyword>
<name>A0A328UAK9_9FIRM</name>
<dbReference type="PANTHER" id="PTHR31131">
    <property type="entry name" value="CHROMOSOME 1, WHOLE GENOME SHOTGUN SEQUENCE"/>
    <property type="match status" value="1"/>
</dbReference>